<feature type="compositionally biased region" description="Basic and acidic residues" evidence="1">
    <location>
        <begin position="600"/>
        <end position="613"/>
    </location>
</feature>
<evidence type="ECO:0000313" key="3">
    <source>
        <dbReference type="Proteomes" id="UP000183567"/>
    </source>
</evidence>
<feature type="region of interest" description="Disordered" evidence="1">
    <location>
        <begin position="1"/>
        <end position="38"/>
    </location>
</feature>
<name>A0A1J8QHX8_9AGAM</name>
<sequence length="613" mass="66957">MLAQVNVTHSYTSDQKTRRKRVRSSGSSSVSSYDLPKTPVDAYSHLREDRLGGDFTVLKRNRWESNPSKSPLLKHGPDIRVKTYGKGSQVQTPIKALPSWLASTFSALNPEHPLRELLPPSPVHEDEIDARTRNDPPRHQGTADNIFAFSPFDADAPGNNDTPRETSLHPSAANPALYDDEVLPCDPTTVNVEIQTFDFGEDIGFRPFATPGTIAVLQHTGISSAQQIVPHVNKHISSNDASLSGSNAALISSHVIRRTMQGPETSVPFLHRGSPITSDALGPDSLTSNFQDNELPINMFSTPGPTFTVSRPVYFDSPTEDPSLSDPLEPESYELDLDALDFRWQPFLRKSLPDHGLGNPANSSLNASVTLPAFEEPKCPSLHSPGSIAYEQTANTDACIEYDLHRGSPVSGHVIQQTSAFVPVSGIFISPLRNATLSPVLSGHVIRQTPSPQLNVQSGTSTFAPASGIFVSPFRDATPFPVISNLADVQNDQVKIQGPTVSSHEKNHHTAFQLVSSKFISTANSTTESHEQPFTPPRPTQTSQPQTPKKDRSSQTRSTQPPPRQEQRSTVSWMLSRRSLAARGTVGHEEIDGLPSQRSDTSHDTIESWTDNH</sequence>
<protein>
    <submittedName>
        <fullName evidence="2">Uncharacterized protein</fullName>
    </submittedName>
</protein>
<accession>A0A1J8QHX8</accession>
<dbReference type="Proteomes" id="UP000183567">
    <property type="component" value="Unassembled WGS sequence"/>
</dbReference>
<organism evidence="2 3">
    <name type="scientific">Rhizopogon vesiculosus</name>
    <dbReference type="NCBI Taxonomy" id="180088"/>
    <lineage>
        <taxon>Eukaryota</taxon>
        <taxon>Fungi</taxon>
        <taxon>Dikarya</taxon>
        <taxon>Basidiomycota</taxon>
        <taxon>Agaricomycotina</taxon>
        <taxon>Agaricomycetes</taxon>
        <taxon>Agaricomycetidae</taxon>
        <taxon>Boletales</taxon>
        <taxon>Suillineae</taxon>
        <taxon>Rhizopogonaceae</taxon>
        <taxon>Rhizopogon</taxon>
    </lineage>
</organism>
<gene>
    <name evidence="2" type="ORF">AZE42_01990</name>
</gene>
<comment type="caution">
    <text evidence="2">The sequence shown here is derived from an EMBL/GenBank/DDBJ whole genome shotgun (WGS) entry which is preliminary data.</text>
</comment>
<feature type="compositionally biased region" description="Basic and acidic residues" evidence="1">
    <location>
        <begin position="123"/>
        <end position="138"/>
    </location>
</feature>
<evidence type="ECO:0000256" key="1">
    <source>
        <dbReference type="SAM" id="MobiDB-lite"/>
    </source>
</evidence>
<feature type="compositionally biased region" description="Polar residues" evidence="1">
    <location>
        <begin position="1"/>
        <end position="14"/>
    </location>
</feature>
<dbReference type="AlphaFoldDB" id="A0A1J8QHX8"/>
<keyword evidence="3" id="KW-1185">Reference proteome</keyword>
<dbReference type="OrthoDB" id="3033167at2759"/>
<evidence type="ECO:0000313" key="2">
    <source>
        <dbReference type="EMBL" id="OJA20501.1"/>
    </source>
</evidence>
<feature type="region of interest" description="Disordered" evidence="1">
    <location>
        <begin position="523"/>
        <end position="613"/>
    </location>
</feature>
<proteinExistence type="predicted"/>
<dbReference type="EMBL" id="LVVM01000537">
    <property type="protein sequence ID" value="OJA20501.1"/>
    <property type="molecule type" value="Genomic_DNA"/>
</dbReference>
<feature type="region of interest" description="Disordered" evidence="1">
    <location>
        <begin position="115"/>
        <end position="172"/>
    </location>
</feature>
<reference evidence="2 3" key="1">
    <citation type="submission" date="2016-03" db="EMBL/GenBank/DDBJ databases">
        <title>Comparative genomics of the ectomycorrhizal sister species Rhizopogon vinicolor and Rhizopogon vesiculosus (Basidiomycota: Boletales) reveals a divergence of the mating type B locus.</title>
        <authorList>
            <person name="Mujic A.B."/>
            <person name="Kuo A."/>
            <person name="Tritt A."/>
            <person name="Lipzen A."/>
            <person name="Chen C."/>
            <person name="Johnson J."/>
            <person name="Sharma A."/>
            <person name="Barry K."/>
            <person name="Grigoriev I.V."/>
            <person name="Spatafora J.W."/>
        </authorList>
    </citation>
    <scope>NUCLEOTIDE SEQUENCE [LARGE SCALE GENOMIC DNA]</scope>
    <source>
        <strain evidence="2 3">AM-OR11-056</strain>
    </source>
</reference>